<name>A0A381P3C9_9ZZZZ</name>
<organism evidence="1">
    <name type="scientific">marine metagenome</name>
    <dbReference type="NCBI Taxonomy" id="408172"/>
    <lineage>
        <taxon>unclassified sequences</taxon>
        <taxon>metagenomes</taxon>
        <taxon>ecological metagenomes</taxon>
    </lineage>
</organism>
<reference evidence="1" key="1">
    <citation type="submission" date="2018-05" db="EMBL/GenBank/DDBJ databases">
        <authorList>
            <person name="Lanie J.A."/>
            <person name="Ng W.-L."/>
            <person name="Kazmierczak K.M."/>
            <person name="Andrzejewski T.M."/>
            <person name="Davidsen T.M."/>
            <person name="Wayne K.J."/>
            <person name="Tettelin H."/>
            <person name="Glass J.I."/>
            <person name="Rusch D."/>
            <person name="Podicherti R."/>
            <person name="Tsui H.-C.T."/>
            <person name="Winkler M.E."/>
        </authorList>
    </citation>
    <scope>NUCLEOTIDE SEQUENCE</scope>
</reference>
<dbReference type="SUPFAM" id="SSF56784">
    <property type="entry name" value="HAD-like"/>
    <property type="match status" value="1"/>
</dbReference>
<protein>
    <recommendedName>
        <fullName evidence="2">FCP1 homology domain-containing protein</fullName>
    </recommendedName>
</protein>
<dbReference type="EMBL" id="UINC01000761">
    <property type="protein sequence ID" value="SUZ60738.1"/>
    <property type="molecule type" value="Genomic_DNA"/>
</dbReference>
<dbReference type="AlphaFoldDB" id="A0A381P3C9"/>
<proteinExistence type="predicted"/>
<accession>A0A381P3C9</accession>
<dbReference type="InterPro" id="IPR023214">
    <property type="entry name" value="HAD_sf"/>
</dbReference>
<sequence>MIKKAKSSENTKKMRNVIIFDLDQTVIDSSHRSPNNSDGTINLEKYFKSRNRTNIFRDKLLPLAKVFKQLQTDNNFIIVATARNIDHDDVDFLKSKGLNPDMILSRKWIIESTVPDADLKARKLNSLFNLKQFKNVPKFMFDDAPKVISKMRKLGIVTLNAVKVNEKLAA</sequence>
<evidence type="ECO:0000313" key="1">
    <source>
        <dbReference type="EMBL" id="SUZ60738.1"/>
    </source>
</evidence>
<dbReference type="InterPro" id="IPR036412">
    <property type="entry name" value="HAD-like_sf"/>
</dbReference>
<gene>
    <name evidence="1" type="ORF">METZ01_LOCUS13592</name>
</gene>
<dbReference type="Gene3D" id="3.40.50.1000">
    <property type="entry name" value="HAD superfamily/HAD-like"/>
    <property type="match status" value="1"/>
</dbReference>
<evidence type="ECO:0008006" key="2">
    <source>
        <dbReference type="Google" id="ProtNLM"/>
    </source>
</evidence>